<dbReference type="PANTHER" id="PTHR31600:SF2">
    <property type="entry name" value="GAMETE ENRICHED GENE 10 PROTEIN-RELATED"/>
    <property type="match status" value="1"/>
</dbReference>
<dbReference type="PANTHER" id="PTHR31600">
    <property type="entry name" value="TINY MACROCYSTS PROTEIN B-RELATED"/>
    <property type="match status" value="1"/>
</dbReference>
<feature type="coiled-coil region" evidence="1">
    <location>
        <begin position="1357"/>
        <end position="1384"/>
    </location>
</feature>
<feature type="transmembrane region" description="Helical" evidence="2">
    <location>
        <begin position="1287"/>
        <end position="1307"/>
    </location>
</feature>
<proteinExistence type="predicted"/>
<feature type="transmembrane region" description="Helical" evidence="2">
    <location>
        <begin position="94"/>
        <end position="113"/>
    </location>
</feature>
<keyword evidence="2" id="KW-0472">Membrane</keyword>
<evidence type="ECO:0000313" key="3">
    <source>
        <dbReference type="EMBL" id="CAD8124570.1"/>
    </source>
</evidence>
<feature type="transmembrane region" description="Helical" evidence="2">
    <location>
        <begin position="1604"/>
        <end position="1627"/>
    </location>
</feature>
<feature type="transmembrane region" description="Helical" evidence="2">
    <location>
        <begin position="34"/>
        <end position="53"/>
    </location>
</feature>
<protein>
    <recommendedName>
        <fullName evidence="5">Transmembrane protein</fullName>
    </recommendedName>
</protein>
<feature type="transmembrane region" description="Helical" evidence="2">
    <location>
        <begin position="1084"/>
        <end position="1105"/>
    </location>
</feature>
<dbReference type="InterPro" id="IPR052994">
    <property type="entry name" value="Tiny_macrocysts_regulators"/>
</dbReference>
<dbReference type="Proteomes" id="UP000692954">
    <property type="component" value="Unassembled WGS sequence"/>
</dbReference>
<keyword evidence="1" id="KW-0175">Coiled coil</keyword>
<feature type="transmembrane region" description="Helical" evidence="2">
    <location>
        <begin position="217"/>
        <end position="233"/>
    </location>
</feature>
<gene>
    <name evidence="3" type="ORF">PSON_ATCC_30995.1.T1520034</name>
</gene>
<keyword evidence="2" id="KW-1133">Transmembrane helix</keyword>
<evidence type="ECO:0008006" key="5">
    <source>
        <dbReference type="Google" id="ProtNLM"/>
    </source>
</evidence>
<reference evidence="3" key="1">
    <citation type="submission" date="2021-01" db="EMBL/GenBank/DDBJ databases">
        <authorList>
            <consortium name="Genoscope - CEA"/>
            <person name="William W."/>
        </authorList>
    </citation>
    <scope>NUCLEOTIDE SEQUENCE</scope>
</reference>
<feature type="transmembrane region" description="Helical" evidence="2">
    <location>
        <begin position="172"/>
        <end position="196"/>
    </location>
</feature>
<dbReference type="OrthoDB" id="299087at2759"/>
<keyword evidence="2" id="KW-0812">Transmembrane</keyword>
<feature type="transmembrane region" description="Helical" evidence="2">
    <location>
        <begin position="267"/>
        <end position="288"/>
    </location>
</feature>
<keyword evidence="4" id="KW-1185">Reference proteome</keyword>
<feature type="transmembrane region" description="Helical" evidence="2">
    <location>
        <begin position="239"/>
        <end position="260"/>
    </location>
</feature>
<evidence type="ECO:0000256" key="2">
    <source>
        <dbReference type="SAM" id="Phobius"/>
    </source>
</evidence>
<comment type="caution">
    <text evidence="3">The sequence shown here is derived from an EMBL/GenBank/DDBJ whole genome shotgun (WGS) entry which is preliminary data.</text>
</comment>
<evidence type="ECO:0000313" key="4">
    <source>
        <dbReference type="Proteomes" id="UP000692954"/>
    </source>
</evidence>
<name>A0A8S1RC85_9CILI</name>
<sequence>MKIKQDKIKISIPLKEQFINSILQLHYYYPLNNSVLFCFYFLGLLQPLLFLNFPLNSNNYLDEQIVTPINQFWYIEVLARPDFILQGYIPKYNFLIPLIFSILFIFIPLLLNISKKWNTNHKPIINQLSFYMHLSSNLFQLFPIFLQIPLQCLCFQSLSYNLKNDGIIELNYLYITITILTLLFLFTINFLIIMLCKETIDFNLNCFSNLKLTLSDFIIWILNIFQIIIFYYLKKYNQILQAIILLMISILMLNNTLSLLTCLKKVIFTTLIVISYQFIQSLLILVNLQSDINININILIYINVPLLNQILYKFFQQRDNKVISKNQKFSISNCKYLLSKFLNDEFISFSQSIFIYTKIIDDYQQKKLQIEPQQLLPLTQINQEFLPKYLLNFYYKSQMKQYIKELQKVDQKNRNANHYVHYVSLLYRIGLNNLALKQINILLFNITIRTNSKSLVKEKINEQIKSFNTIHQARQSVSKSSKSQDIYETGQQKMNKLNKMLVFTGSHLLNFTQKVRIMILREKVRQKLQLSFQHKEMIGDTYNLQIGIELILKSEKRNQSLKEQVQILVNSKLGFYLQLQQVKHIRSIQLFQVSKQLSKKIEILEQKLIKLFKYFPSQRIQSLYTYFQGELLENYLQAHKITCYSSISDEKLINVHNNANQKFALINKNLIYMNIKLFEDTQELQIQNITPEICMFFERNYDDFRGNCSIDSLLPEGIINEHQLLVQRFLQTSQSRFYLKKGLNFYKLHKMIMKPFEFFFEVNFSDISQIQFLAFLNETFQTSAFILVDVNQKVGGITQNLLDKLQFTNYYIENIKENLLQDVPIEYIIPKFQQLRSKKELLNLTDFQFLKQSILINPLEDNQFRNKKQDFSVWQMEENIMNFECLLTIQSRELYGYQYYIVEIKELKVEDSYFEKEYANNSLDQEFSPVSEQEGFANPPCNLKIEKEKFEPFRRDDHQFEINLIVDKSQQFYQPDQLKYEVNLMSPVDISLNPIALNSANPLLKQQEYYSQIIQNPEGISYSSKNQIGKAVDMEDIEQVKKPQFQLKGEDTNSSQVGYAKQSQFYKKYEMIQQILKPHNPKQLRIFIILLIMYFILSCIHYIIIITKNQQDLNQFVSEIDMIELHSSFMAPHDIFVAMRIAIVAYNSYVQEGALTATQAAVLTKPFYDNIYIGFAEIKEIFIKQLNNQNLQPFFENKTIDMVFMDANASDVYKVTLNIREALQQIIQNLYQYKYKYENRMSTAGTAIQVFGVANQFHLHYWLEELTLEIMDYSINRSIKIEQDWTIIWAIFIIITLLITLFIIYYFKLFNHRQDLYLGVFKFCNVPKLQYEIDRYKIIQKQLLKNPDQVFQYKFDLQSKEQQLLVQQKILEQLNRRNKDQQRNALLQYESLSIIMSVSLILGIWIIFLGLSIIIFLGEQNYLKKYPDTIDIYKLIQDMTYSSATLYQNRDYYFIFPNFTYLTEFDNKQMFSLIDQGIENIVKFNLLTQEFDSTKYQVNNDFVNFFSQVQKQSVCDILNKDQMGFLVDFCPISIQGNFLKGVIAALNFIKNSIQTQIVINKFSKRVEHPIYDNEAGIIMVRVFQLMTQKLKSSMLGVTIDLQTISIVLSSIYLIFAIISISIIFLGFKKYLETEFNIIKRFIQLLPSSITMLDDQFERYIRSLLIEETQ</sequence>
<feature type="transmembrane region" description="Helical" evidence="2">
    <location>
        <begin position="1392"/>
        <end position="1417"/>
    </location>
</feature>
<dbReference type="EMBL" id="CAJJDN010000152">
    <property type="protein sequence ID" value="CAD8124570.1"/>
    <property type="molecule type" value="Genomic_DNA"/>
</dbReference>
<organism evidence="3 4">
    <name type="scientific">Paramecium sonneborni</name>
    <dbReference type="NCBI Taxonomy" id="65129"/>
    <lineage>
        <taxon>Eukaryota</taxon>
        <taxon>Sar</taxon>
        <taxon>Alveolata</taxon>
        <taxon>Ciliophora</taxon>
        <taxon>Intramacronucleata</taxon>
        <taxon>Oligohymenophorea</taxon>
        <taxon>Peniculida</taxon>
        <taxon>Parameciidae</taxon>
        <taxon>Paramecium</taxon>
    </lineage>
</organism>
<evidence type="ECO:0000256" key="1">
    <source>
        <dbReference type="SAM" id="Coils"/>
    </source>
</evidence>
<accession>A0A8S1RC85</accession>
<feature type="transmembrane region" description="Helical" evidence="2">
    <location>
        <begin position="294"/>
        <end position="315"/>
    </location>
</feature>